<reference evidence="3 4" key="1">
    <citation type="submission" date="2023-07" db="EMBL/GenBank/DDBJ databases">
        <title>Sequencing the genomes of 1000 actinobacteria strains.</title>
        <authorList>
            <person name="Klenk H.-P."/>
        </authorList>
    </citation>
    <scope>NUCLEOTIDE SEQUENCE [LARGE SCALE GENOMIC DNA]</scope>
    <source>
        <strain evidence="3 4">DSM 14555</strain>
    </source>
</reference>
<feature type="transmembrane region" description="Helical" evidence="2">
    <location>
        <begin position="12"/>
        <end position="34"/>
    </location>
</feature>
<protein>
    <recommendedName>
        <fullName evidence="5">DUF2946 domain-containing protein</fullName>
    </recommendedName>
</protein>
<evidence type="ECO:0008006" key="5">
    <source>
        <dbReference type="Google" id="ProtNLM"/>
    </source>
</evidence>
<evidence type="ECO:0000313" key="4">
    <source>
        <dbReference type="Proteomes" id="UP001185069"/>
    </source>
</evidence>
<dbReference type="EMBL" id="JAVDQF010000001">
    <property type="protein sequence ID" value="MDR6270980.1"/>
    <property type="molecule type" value="Genomic_DNA"/>
</dbReference>
<keyword evidence="4" id="KW-1185">Reference proteome</keyword>
<accession>A0ABU1JEZ0</accession>
<feature type="compositionally biased region" description="Low complexity" evidence="1">
    <location>
        <begin position="53"/>
        <end position="67"/>
    </location>
</feature>
<gene>
    <name evidence="3" type="ORF">JOE69_003218</name>
</gene>
<keyword evidence="2" id="KW-0472">Membrane</keyword>
<evidence type="ECO:0000256" key="2">
    <source>
        <dbReference type="SAM" id="Phobius"/>
    </source>
</evidence>
<sequence length="165" mass="16651">MNALRSLTGTGWTARRIVFMVGLAVPLIVGLLAMHNMLTPGGDQNGSGMPASSAAHHAQKTQTAQSTLPMTVSAAATTDSPCAGDGCGVPCADNACDAPGKMPDHSMLLMMCAMALLAVAIAAVSAALLTLTGTSLPRGVLLPGTARALPHPRPPSLLVLSISRT</sequence>
<feature type="transmembrane region" description="Helical" evidence="2">
    <location>
        <begin position="107"/>
        <end position="131"/>
    </location>
</feature>
<keyword evidence="2" id="KW-1133">Transmembrane helix</keyword>
<proteinExistence type="predicted"/>
<keyword evidence="2" id="KW-0812">Transmembrane</keyword>
<organism evidence="3 4">
    <name type="scientific">Arthrobacter russicus</name>
    <dbReference type="NCBI Taxonomy" id="172040"/>
    <lineage>
        <taxon>Bacteria</taxon>
        <taxon>Bacillati</taxon>
        <taxon>Actinomycetota</taxon>
        <taxon>Actinomycetes</taxon>
        <taxon>Micrococcales</taxon>
        <taxon>Micrococcaceae</taxon>
        <taxon>Arthrobacter</taxon>
    </lineage>
</organism>
<evidence type="ECO:0000256" key="1">
    <source>
        <dbReference type="SAM" id="MobiDB-lite"/>
    </source>
</evidence>
<comment type="caution">
    <text evidence="3">The sequence shown here is derived from an EMBL/GenBank/DDBJ whole genome shotgun (WGS) entry which is preliminary data.</text>
</comment>
<dbReference type="Proteomes" id="UP001185069">
    <property type="component" value="Unassembled WGS sequence"/>
</dbReference>
<feature type="region of interest" description="Disordered" evidence="1">
    <location>
        <begin position="43"/>
        <end position="68"/>
    </location>
</feature>
<dbReference type="RefSeq" id="WP_309800463.1">
    <property type="nucleotide sequence ID" value="NZ_BAAAHY010000006.1"/>
</dbReference>
<name>A0ABU1JEZ0_9MICC</name>
<evidence type="ECO:0000313" key="3">
    <source>
        <dbReference type="EMBL" id="MDR6270980.1"/>
    </source>
</evidence>